<organism evidence="1 2">
    <name type="scientific">Clavispora lusitaniae</name>
    <name type="common">Candida lusitaniae</name>
    <dbReference type="NCBI Taxonomy" id="36911"/>
    <lineage>
        <taxon>Eukaryota</taxon>
        <taxon>Fungi</taxon>
        <taxon>Dikarya</taxon>
        <taxon>Ascomycota</taxon>
        <taxon>Saccharomycotina</taxon>
        <taxon>Pichiomycetes</taxon>
        <taxon>Metschnikowiaceae</taxon>
        <taxon>Clavispora</taxon>
    </lineage>
</organism>
<name>A0ACD0WRE6_CLALS</name>
<accession>A0ACD0WRE6</accession>
<keyword evidence="2" id="KW-1185">Reference proteome</keyword>
<protein>
    <submittedName>
        <fullName evidence="1">Uncharacterized protein</fullName>
    </submittedName>
</protein>
<evidence type="ECO:0000313" key="2">
    <source>
        <dbReference type="Proteomes" id="UP000326582"/>
    </source>
</evidence>
<evidence type="ECO:0000313" key="1">
    <source>
        <dbReference type="EMBL" id="QFZ29875.1"/>
    </source>
</evidence>
<dbReference type="Proteomes" id="UP000326582">
    <property type="component" value="Chromosome 6"/>
</dbReference>
<reference evidence="2" key="1">
    <citation type="journal article" date="2019" name="MBio">
        <title>Comparative genomics for the elucidation of multidrug resistance (MDR) in Candida lusitaniae.</title>
        <authorList>
            <person name="Kannan A."/>
            <person name="Asner S.A."/>
            <person name="Trachsel E."/>
            <person name="Kelly S."/>
            <person name="Parker J."/>
            <person name="Sanglard D."/>
        </authorList>
    </citation>
    <scope>NUCLEOTIDE SEQUENCE [LARGE SCALE GENOMIC DNA]</scope>
    <source>
        <strain evidence="2">P1</strain>
    </source>
</reference>
<proteinExistence type="predicted"/>
<sequence length="272" mass="31873">MEPAPYGGFMTRTIDEEKQQQEKLEEQQVEVVVNGTTETLRPEAIHFRGVDNLSTDDIKFFIDYYLNYREEDGDYVANDKIVWFRIQWIDDSNVNAIFKTHEDAILALNALSISAGPNSVEQKSDFSQEYVSSIVQERETRPYSASIAFHRSQEEKKREQDLFGEKKKQIEEEKKQQNDMEEDDSAVVLYARQSFQSDRKVKNAGAYSRYYLLHGEPDRTRPRVPRNKRRGEYSRADDADEDLFASKLKTRGRDDEEDLFASRLRERSPTRE</sequence>
<dbReference type="EMBL" id="CP038489">
    <property type="protein sequence ID" value="QFZ29875.1"/>
    <property type="molecule type" value="Genomic_DNA"/>
</dbReference>
<gene>
    <name evidence="1" type="ORF">EJF14_60389</name>
</gene>